<keyword evidence="3 6" id="KW-0808">Transferase</keyword>
<keyword evidence="7" id="KW-1185">Reference proteome</keyword>
<proteinExistence type="inferred from homology"/>
<dbReference type="InterPro" id="IPR001173">
    <property type="entry name" value="Glyco_trans_2-like"/>
</dbReference>
<evidence type="ECO:0000256" key="2">
    <source>
        <dbReference type="ARBA" id="ARBA00022676"/>
    </source>
</evidence>
<comment type="caution">
    <text evidence="6">The sequence shown here is derived from an EMBL/GenBank/DDBJ whole genome shotgun (WGS) entry which is preliminary data.</text>
</comment>
<dbReference type="AlphaFoldDB" id="A0A2T0Q6G2"/>
<feature type="domain" description="Glycosyltransferase 2-like" evidence="5">
    <location>
        <begin position="225"/>
        <end position="419"/>
    </location>
</feature>
<dbReference type="EMBL" id="PVZC01000003">
    <property type="protein sequence ID" value="PRX99417.1"/>
    <property type="molecule type" value="Genomic_DNA"/>
</dbReference>
<evidence type="ECO:0000313" key="6">
    <source>
        <dbReference type="EMBL" id="PRX99417.1"/>
    </source>
</evidence>
<feature type="transmembrane region" description="Helical" evidence="4">
    <location>
        <begin position="44"/>
        <end position="65"/>
    </location>
</feature>
<dbReference type="SUPFAM" id="SSF53448">
    <property type="entry name" value="Nucleotide-diphospho-sugar transferases"/>
    <property type="match status" value="1"/>
</dbReference>
<keyword evidence="4" id="KW-0472">Membrane</keyword>
<dbReference type="GO" id="GO:0016757">
    <property type="term" value="F:glycosyltransferase activity"/>
    <property type="evidence" value="ECO:0007669"/>
    <property type="project" value="UniProtKB-KW"/>
</dbReference>
<organism evidence="6 7">
    <name type="scientific">Allonocardiopsis opalescens</name>
    <dbReference type="NCBI Taxonomy" id="1144618"/>
    <lineage>
        <taxon>Bacteria</taxon>
        <taxon>Bacillati</taxon>
        <taxon>Actinomycetota</taxon>
        <taxon>Actinomycetes</taxon>
        <taxon>Streptosporangiales</taxon>
        <taxon>Allonocardiopsis</taxon>
    </lineage>
</organism>
<accession>A0A2T0Q6G2</accession>
<dbReference type="Pfam" id="PF13632">
    <property type="entry name" value="Glyco_trans_2_3"/>
    <property type="match status" value="1"/>
</dbReference>
<dbReference type="Gene3D" id="3.90.550.10">
    <property type="entry name" value="Spore Coat Polysaccharide Biosynthesis Protein SpsA, Chain A"/>
    <property type="match status" value="1"/>
</dbReference>
<feature type="transmembrane region" description="Helical" evidence="4">
    <location>
        <begin position="390"/>
        <end position="423"/>
    </location>
</feature>
<evidence type="ECO:0000313" key="7">
    <source>
        <dbReference type="Proteomes" id="UP000237846"/>
    </source>
</evidence>
<dbReference type="Proteomes" id="UP000237846">
    <property type="component" value="Unassembled WGS sequence"/>
</dbReference>
<evidence type="ECO:0000256" key="1">
    <source>
        <dbReference type="ARBA" id="ARBA00006739"/>
    </source>
</evidence>
<dbReference type="PANTHER" id="PTHR43630:SF1">
    <property type="entry name" value="POLY-BETA-1,6-N-ACETYL-D-GLUCOSAMINE SYNTHASE"/>
    <property type="match status" value="1"/>
</dbReference>
<dbReference type="InterPro" id="IPR029044">
    <property type="entry name" value="Nucleotide-diphossugar_trans"/>
</dbReference>
<evidence type="ECO:0000259" key="5">
    <source>
        <dbReference type="Pfam" id="PF13632"/>
    </source>
</evidence>
<comment type="similarity">
    <text evidence="1">Belongs to the glycosyltransferase 2 family.</text>
</comment>
<gene>
    <name evidence="6" type="ORF">CLV72_10313</name>
</gene>
<keyword evidence="4" id="KW-1133">Transmembrane helix</keyword>
<feature type="transmembrane region" description="Helical" evidence="4">
    <location>
        <begin position="474"/>
        <end position="493"/>
    </location>
</feature>
<name>A0A2T0Q6G2_9ACTN</name>
<dbReference type="PANTHER" id="PTHR43630">
    <property type="entry name" value="POLY-BETA-1,6-N-ACETYL-D-GLUCOSAMINE SYNTHASE"/>
    <property type="match status" value="1"/>
</dbReference>
<reference evidence="6 7" key="1">
    <citation type="submission" date="2018-03" db="EMBL/GenBank/DDBJ databases">
        <title>Genomic Encyclopedia of Archaeal and Bacterial Type Strains, Phase II (KMG-II): from individual species to whole genera.</title>
        <authorList>
            <person name="Goeker M."/>
        </authorList>
    </citation>
    <scope>NUCLEOTIDE SEQUENCE [LARGE SCALE GENOMIC DNA]</scope>
    <source>
        <strain evidence="6 7">DSM 45601</strain>
    </source>
</reference>
<keyword evidence="4" id="KW-0812">Transmembrane</keyword>
<dbReference type="CDD" id="cd06423">
    <property type="entry name" value="CESA_like"/>
    <property type="match status" value="1"/>
</dbReference>
<keyword evidence="2" id="KW-0328">Glycosyltransferase</keyword>
<feature type="transmembrane region" description="Helical" evidence="4">
    <location>
        <begin position="443"/>
        <end position="467"/>
    </location>
</feature>
<protein>
    <submittedName>
        <fullName evidence="6">Cellulose synthase/poly-beta-1,6-N-acetylglucosamine synthase-like glycosyltransferase</fullName>
    </submittedName>
</protein>
<evidence type="ECO:0000256" key="3">
    <source>
        <dbReference type="ARBA" id="ARBA00022679"/>
    </source>
</evidence>
<feature type="transmembrane region" description="Helical" evidence="4">
    <location>
        <begin position="12"/>
        <end position="32"/>
    </location>
</feature>
<sequence length="514" mass="57420">MRLVRAVGEGTSFLVAAALGIAVMVLWLGYALDVSGNGTPTTLFIWLTLGVNLALWSALGLVRLVDDGVRTLASARRRRRAVRHRSRLAVGSGARRARAGARAALVGPGDDGLVRVDLLDRSEPPAVPDDEAADDLDALAERVTIAVLMPAHNEELVIADAIASAKRLFDDRDIYLVSDASIDATADIAREAGINVLDLYPNKGKAGALEAAIEHFGLTDRYDGVLILDADSELDVNYLRRARRMMAEDPKIAAIAGYAVTQWRPKERSWIGRMITAYRDQVYLTLQLLSRFGMTWRWISAAFIVPGFASIYRSSALRHIDINPEGLVIEDYNMTFELQHKRLGRIGFHPGIKAYSQDPHNLRDYISQVRRWQLGFYQTIRRHGIWPSVFCFVLIVWVVEVLFVAVALFAVLVLAVFLALPLINDGWVLQWQPYAVEYQRVSASFSLPLILVGLVAPGYFVTCVIAACRRRPSYLFYGVFFLFFRIIDAFIMLRTIPQGWTQVSSGQWRPPSRS</sequence>
<dbReference type="RefSeq" id="WP_342755660.1">
    <property type="nucleotide sequence ID" value="NZ_PVZC01000003.1"/>
</dbReference>
<evidence type="ECO:0000256" key="4">
    <source>
        <dbReference type="SAM" id="Phobius"/>
    </source>
</evidence>